<dbReference type="EMBL" id="JABWRE010000007">
    <property type="protein sequence ID" value="MBC3441396.1"/>
    <property type="molecule type" value="Genomic_DNA"/>
</dbReference>
<keyword evidence="1" id="KW-0812">Transmembrane</keyword>
<evidence type="ECO:0000256" key="1">
    <source>
        <dbReference type="SAM" id="Phobius"/>
    </source>
</evidence>
<evidence type="ECO:0000313" key="2">
    <source>
        <dbReference type="EMBL" id="MBC3441396.1"/>
    </source>
</evidence>
<feature type="transmembrane region" description="Helical" evidence="1">
    <location>
        <begin position="45"/>
        <end position="66"/>
    </location>
</feature>
<gene>
    <name evidence="3" type="ORF">HU737_013040</name>
    <name evidence="2" type="ORF">HU737_11925</name>
</gene>
<keyword evidence="1" id="KW-0472">Membrane</keyword>
<reference evidence="2" key="1">
    <citation type="journal article" date="2020" name="Microorganisms">
        <title>Reliable Identification of Environmental Pseudomonas Isolates Using the rpoD Gene.</title>
        <authorList>
            <consortium name="The Broad Institute Genome Sequencing Platform"/>
            <person name="Girard L."/>
            <person name="Lood C."/>
            <person name="Rokni-Zadeh H."/>
            <person name="van Noort V."/>
            <person name="Lavigne R."/>
            <person name="De Mot R."/>
        </authorList>
    </citation>
    <scope>NUCLEOTIDE SEQUENCE</scope>
    <source>
        <strain evidence="2">SWRI10</strain>
    </source>
</reference>
<name>A0A923JVR8_9PSED</name>
<reference evidence="2" key="2">
    <citation type="submission" date="2020-07" db="EMBL/GenBank/DDBJ databases">
        <authorList>
            <person name="Lood C."/>
            <person name="Girard L."/>
        </authorList>
    </citation>
    <scope>NUCLEOTIDE SEQUENCE</scope>
    <source>
        <strain evidence="2">SWRI10</strain>
    </source>
</reference>
<dbReference type="EMBL" id="JABWRE020000001">
    <property type="protein sequence ID" value="MBV4536912.1"/>
    <property type="molecule type" value="Genomic_DNA"/>
</dbReference>
<dbReference type="Proteomes" id="UP000599879">
    <property type="component" value="Unassembled WGS sequence"/>
</dbReference>
<dbReference type="RefSeq" id="WP_186554963.1">
    <property type="nucleotide sequence ID" value="NZ_JABWRE020000001.1"/>
</dbReference>
<comment type="caution">
    <text evidence="2">The sequence shown here is derived from an EMBL/GenBank/DDBJ whole genome shotgun (WGS) entry which is preliminary data.</text>
</comment>
<accession>A0A923JVR8</accession>
<reference evidence="3" key="3">
    <citation type="submission" date="2021-06" db="EMBL/GenBank/DDBJ databases">
        <title>Updating the genus Pseudomonas: Description of 43 new species and partition of the Pseudomonas putida group.</title>
        <authorList>
            <person name="Girard L."/>
            <person name="Lood C."/>
            <person name="Vandamme P."/>
            <person name="Rokni-Zadeh H."/>
            <person name="Van Noort V."/>
            <person name="Hofte M."/>
            <person name="Lavigne R."/>
            <person name="De Mot R."/>
        </authorList>
    </citation>
    <scope>NUCLEOTIDE SEQUENCE</scope>
    <source>
        <strain evidence="3">SWRI10</strain>
    </source>
</reference>
<proteinExistence type="predicted"/>
<evidence type="ECO:0000313" key="3">
    <source>
        <dbReference type="EMBL" id="MBV4536912.1"/>
    </source>
</evidence>
<keyword evidence="1" id="KW-1133">Transmembrane helix</keyword>
<organism evidence="2">
    <name type="scientific">Pseudomonas urmiensis</name>
    <dbReference type="NCBI Taxonomy" id="2745493"/>
    <lineage>
        <taxon>Bacteria</taxon>
        <taxon>Pseudomonadati</taxon>
        <taxon>Pseudomonadota</taxon>
        <taxon>Gammaproteobacteria</taxon>
        <taxon>Pseudomonadales</taxon>
        <taxon>Pseudomonadaceae</taxon>
        <taxon>Pseudomonas</taxon>
    </lineage>
</organism>
<sequence length="213" mass="23405">MSKIELDLSGLKLVAEGVTTNNASEQAVGTKTTPLYLDVDTGVDYAAIVTGIAGLIVAIMVARFTLGVQRNQIQANVSTLRHHWMNELRGAASELLQTMSVLANNLKQVDGYKGGEAYVESMKLAIILENKIALLMSRDDKTSAAILNKIRSIMNDINGLKKGEDNKQVFRSMVELKELLRAELESAWDDIKTDLGINRKFLGIRVISDSRGR</sequence>
<dbReference type="AlphaFoldDB" id="A0A923JVR8"/>
<protein>
    <submittedName>
        <fullName evidence="2">Uncharacterized protein</fullName>
    </submittedName>
</protein>